<name>A0A554XPS0_9BURK</name>
<dbReference type="PROSITE" id="PS50222">
    <property type="entry name" value="EF_HAND_2"/>
    <property type="match status" value="1"/>
</dbReference>
<protein>
    <recommendedName>
        <fullName evidence="2">EF-hand domain-containing protein</fullName>
    </recommendedName>
</protein>
<sequence>MPDARATAAADAHRWRFFRAGGVEQVRLDHAADLWALAELDPKLWAALACPTAGLAIAPQTLAALDSDGDGRVRLPEVRDAVRWVCQRLRDPALIFAPGDALPLAALTDDEEGVALQAAARELLVRAGRPGAEALQASDMADLAQVFPPALPNGDGVVPADLARAEDAGLADWVERIAAARGATPDRSGQPGIDAEALAACEADVAAVLAWQAARPPGDAQAMAAALHAVDAVAAKVEDHFTRCRLAAFDPRAAAALDWTPEQVQALADQALSPDRPELAALPLAHVQPSAVLPLRDGINPAWAAAIAALREQAVAPLLGERDTLEADDWARLRERLGAWRAWAAARPDTPVADWDADTLAQWRTADVPARLRALMARDREAAALADRLDALQRLLLWRRDLGVLLRNVVNFADFYGGTQPAAFQAGTLFIDQRECRLCLPVADAAAHAQLAAYSGLYLLYCHCERAGEPPMTIVAALTAGDAPDFMVPGRNGVFVDRQGRDWSARVVRVVENPISVREAFWAPYKRIARLIGEQVRKFAAAREQAVQAQAAERVGAGAEAVQRPEAKPAGQQAFDIARFAGIFAAIGLALGAIGTALAAVVTGFLQLAWWQMPLVVLGLMVLISGPSVLLAWLKLRQRNIGPLLDANGWAVNIRARISIPFGVRLTALATLPPGAQRGGADPDADAPSPWRWLVPLLAALAVAVWGWRAGWWGGVKP</sequence>
<accession>A0A554XPS0</accession>
<feature type="transmembrane region" description="Helical" evidence="1">
    <location>
        <begin position="613"/>
        <end position="634"/>
    </location>
</feature>
<evidence type="ECO:0000256" key="1">
    <source>
        <dbReference type="SAM" id="Phobius"/>
    </source>
</evidence>
<evidence type="ECO:0000259" key="2">
    <source>
        <dbReference type="PROSITE" id="PS50222"/>
    </source>
</evidence>
<dbReference type="EMBL" id="VJOO01000003">
    <property type="protein sequence ID" value="TSE37838.1"/>
    <property type="molecule type" value="Genomic_DNA"/>
</dbReference>
<proteinExistence type="predicted"/>
<feature type="transmembrane region" description="Helical" evidence="1">
    <location>
        <begin position="580"/>
        <end position="606"/>
    </location>
</feature>
<organism evidence="3 4">
    <name type="scientific">Tepidimonas fonticaldi</name>
    <dbReference type="NCBI Taxonomy" id="1101373"/>
    <lineage>
        <taxon>Bacteria</taxon>
        <taxon>Pseudomonadati</taxon>
        <taxon>Pseudomonadota</taxon>
        <taxon>Betaproteobacteria</taxon>
        <taxon>Burkholderiales</taxon>
        <taxon>Tepidimonas</taxon>
    </lineage>
</organism>
<dbReference type="AlphaFoldDB" id="A0A554XPS0"/>
<feature type="transmembrane region" description="Helical" evidence="1">
    <location>
        <begin position="693"/>
        <end position="712"/>
    </location>
</feature>
<dbReference type="InterPro" id="IPR002048">
    <property type="entry name" value="EF_hand_dom"/>
</dbReference>
<dbReference type="Proteomes" id="UP000316388">
    <property type="component" value="Unassembled WGS sequence"/>
</dbReference>
<keyword evidence="1" id="KW-0812">Transmembrane</keyword>
<dbReference type="RefSeq" id="WP_143968256.1">
    <property type="nucleotide sequence ID" value="NZ_VJOO01000003.1"/>
</dbReference>
<reference evidence="3 4" key="1">
    <citation type="submission" date="2019-07" db="EMBL/GenBank/DDBJ databases">
        <title>Tepidimonas fonticaldi AT-A2 draft genome.</title>
        <authorList>
            <person name="Da Costa M.S."/>
            <person name="Froufe H.J.C."/>
            <person name="Egas C."/>
            <person name="Albuquerque L."/>
        </authorList>
    </citation>
    <scope>NUCLEOTIDE SEQUENCE [LARGE SCALE GENOMIC DNA]</scope>
    <source>
        <strain evidence="3 4">AT-A2</strain>
    </source>
</reference>
<evidence type="ECO:0000313" key="4">
    <source>
        <dbReference type="Proteomes" id="UP000316388"/>
    </source>
</evidence>
<gene>
    <name evidence="3" type="ORF">Tfont_00491</name>
</gene>
<feature type="domain" description="EF-hand" evidence="2">
    <location>
        <begin position="53"/>
        <end position="88"/>
    </location>
</feature>
<comment type="caution">
    <text evidence="3">The sequence shown here is derived from an EMBL/GenBank/DDBJ whole genome shotgun (WGS) entry which is preliminary data.</text>
</comment>
<keyword evidence="1" id="KW-1133">Transmembrane helix</keyword>
<evidence type="ECO:0000313" key="3">
    <source>
        <dbReference type="EMBL" id="TSE37838.1"/>
    </source>
</evidence>
<keyword evidence="1" id="KW-0472">Membrane</keyword>
<dbReference type="GO" id="GO:0005509">
    <property type="term" value="F:calcium ion binding"/>
    <property type="evidence" value="ECO:0007669"/>
    <property type="project" value="InterPro"/>
</dbReference>